<gene>
    <name evidence="6" type="ORF">SUNI508_07263</name>
</gene>
<protein>
    <recommendedName>
        <fullName evidence="8">4-hydroxyacetophenone monooxygenase</fullName>
    </recommendedName>
</protein>
<dbReference type="EMBL" id="JARVKF010000310">
    <property type="protein sequence ID" value="KAK9419527.1"/>
    <property type="molecule type" value="Genomic_DNA"/>
</dbReference>
<evidence type="ECO:0000256" key="3">
    <source>
        <dbReference type="ARBA" id="ARBA00022827"/>
    </source>
</evidence>
<comment type="similarity">
    <text evidence="1">Belongs to the FAD-binding monooxygenase family.</text>
</comment>
<evidence type="ECO:0000256" key="1">
    <source>
        <dbReference type="ARBA" id="ARBA00010139"/>
    </source>
</evidence>
<evidence type="ECO:0000313" key="7">
    <source>
        <dbReference type="Proteomes" id="UP001408356"/>
    </source>
</evidence>
<sequence length="652" mass="73489">MTAEVIVPEATTASTFENASQNVEASSNGTNLAGQPSEQTIASEVVEPLLKEPAPEPARKPQKYVLPEISLVDRHVDEPRSLRVAVIGAGLSGVIAGVLLPIKVPGIELTIFEKNADVVSEPYMLAPGCTWLMVEMQKGGTWFENVYPGVRCDIPAHVYQTSFEPNTQWSEEFAQGAEIREYWTNIARKHAVYKYLRLSQRVEEARWDEQRSVWSVKVHNLTTGEVYTHETDFVLTAIGRFNAWKLPDYPGLKDFKGLLRHASNWDPSFDPTGKKVAVIGNGASGIQLVANIQQRVAHLDHYARNKTWIAASFSGDATSIKPKTISEELKESFKKDPEAYLKYRKHFEEKYWRGFDSWLKGSESNEKAKEDFIKLMEERLKRKPELIKSLIPDFSPHCRRLTPGPGYFEAITSENVEYIQTHIKRITETGIETVDGQHRDVDAIFCATGANVDSIPPFSIIANGKDIRNIWSDDGEYGFPYTYLGLATPSFPNLLFIHGPNGSGRSGTVPHNVETQVTLYAKILRKVGREGIKSIQPSKKAADDYVQYSDAFWRTTVLSENCSSWYNGGKPGARIHGLWPGSASLVSIISRDPRWEDWEYEYLSDTGNRLAWYFGKGCTKAEGDPERDITSYLKDPATVDLRNLHEQWWDFP</sequence>
<dbReference type="Proteomes" id="UP001408356">
    <property type="component" value="Unassembled WGS sequence"/>
</dbReference>
<feature type="region of interest" description="Disordered" evidence="5">
    <location>
        <begin position="1"/>
        <end position="38"/>
    </location>
</feature>
<dbReference type="PANTHER" id="PTHR42877:SF6">
    <property type="entry name" value="MONOOXYGENASE, PUTATIVE (AFU_ORTHOLOGUE AFUA_3G15050)-RELATED"/>
    <property type="match status" value="1"/>
</dbReference>
<comment type="caution">
    <text evidence="6">The sequence shown here is derived from an EMBL/GenBank/DDBJ whole genome shotgun (WGS) entry which is preliminary data.</text>
</comment>
<evidence type="ECO:0000256" key="5">
    <source>
        <dbReference type="SAM" id="MobiDB-lite"/>
    </source>
</evidence>
<dbReference type="Gene3D" id="3.50.50.60">
    <property type="entry name" value="FAD/NAD(P)-binding domain"/>
    <property type="match status" value="3"/>
</dbReference>
<feature type="compositionally biased region" description="Polar residues" evidence="5">
    <location>
        <begin position="11"/>
        <end position="38"/>
    </location>
</feature>
<keyword evidence="3" id="KW-0274">FAD</keyword>
<evidence type="ECO:0000256" key="2">
    <source>
        <dbReference type="ARBA" id="ARBA00022630"/>
    </source>
</evidence>
<dbReference type="InterPro" id="IPR036188">
    <property type="entry name" value="FAD/NAD-bd_sf"/>
</dbReference>
<keyword evidence="2" id="KW-0285">Flavoprotein</keyword>
<name>A0ABR2UXX2_9PEZI</name>
<evidence type="ECO:0000256" key="4">
    <source>
        <dbReference type="ARBA" id="ARBA00023002"/>
    </source>
</evidence>
<reference evidence="6 7" key="1">
    <citation type="journal article" date="2024" name="J. Plant Pathol.">
        <title>Sequence and assembly of the genome of Seiridium unicorne, isolate CBS 538.82, causal agent of cypress canker disease.</title>
        <authorList>
            <person name="Scali E."/>
            <person name="Rocca G.D."/>
            <person name="Danti R."/>
            <person name="Garbelotto M."/>
            <person name="Barberini S."/>
            <person name="Baroncelli R."/>
            <person name="Emiliani G."/>
        </authorList>
    </citation>
    <scope>NUCLEOTIDE SEQUENCE [LARGE SCALE GENOMIC DNA]</scope>
    <source>
        <strain evidence="6 7">BM-138-508</strain>
    </source>
</reference>
<evidence type="ECO:0008006" key="8">
    <source>
        <dbReference type="Google" id="ProtNLM"/>
    </source>
</evidence>
<dbReference type="InterPro" id="IPR020946">
    <property type="entry name" value="Flavin_mOase-like"/>
</dbReference>
<accession>A0ABR2UXX2</accession>
<proteinExistence type="inferred from homology"/>
<keyword evidence="7" id="KW-1185">Reference proteome</keyword>
<dbReference type="InterPro" id="IPR051209">
    <property type="entry name" value="FAD-bind_Monooxygenase_sf"/>
</dbReference>
<evidence type="ECO:0000313" key="6">
    <source>
        <dbReference type="EMBL" id="KAK9419527.1"/>
    </source>
</evidence>
<organism evidence="6 7">
    <name type="scientific">Seiridium unicorne</name>
    <dbReference type="NCBI Taxonomy" id="138068"/>
    <lineage>
        <taxon>Eukaryota</taxon>
        <taxon>Fungi</taxon>
        <taxon>Dikarya</taxon>
        <taxon>Ascomycota</taxon>
        <taxon>Pezizomycotina</taxon>
        <taxon>Sordariomycetes</taxon>
        <taxon>Xylariomycetidae</taxon>
        <taxon>Amphisphaeriales</taxon>
        <taxon>Sporocadaceae</taxon>
        <taxon>Seiridium</taxon>
    </lineage>
</organism>
<dbReference type="SUPFAM" id="SSF51905">
    <property type="entry name" value="FAD/NAD(P)-binding domain"/>
    <property type="match status" value="2"/>
</dbReference>
<dbReference type="Pfam" id="PF00743">
    <property type="entry name" value="FMO-like"/>
    <property type="match status" value="1"/>
</dbReference>
<keyword evidence="4" id="KW-0560">Oxidoreductase</keyword>
<dbReference type="PANTHER" id="PTHR42877">
    <property type="entry name" value="L-ORNITHINE N(5)-MONOOXYGENASE-RELATED"/>
    <property type="match status" value="1"/>
</dbReference>